<comment type="caution">
    <text evidence="13">The sequence shown here is derived from an EMBL/GenBank/DDBJ whole genome shotgun (WGS) entry which is preliminary data.</text>
</comment>
<evidence type="ECO:0000256" key="7">
    <source>
        <dbReference type="ARBA" id="ARBA00037703"/>
    </source>
</evidence>
<evidence type="ECO:0000313" key="13">
    <source>
        <dbReference type="EMBL" id="CAI5758564.1"/>
    </source>
</evidence>
<accession>A0A9W4XH36</accession>
<evidence type="ECO:0000256" key="1">
    <source>
        <dbReference type="ARBA" id="ARBA00004479"/>
    </source>
</evidence>
<keyword evidence="4 10" id="KW-1133">Transmembrane helix</keyword>
<dbReference type="Pfam" id="PF25506">
    <property type="entry name" value="TIM-barrel_MTC6"/>
    <property type="match status" value="1"/>
</dbReference>
<comment type="subcellular location">
    <subcellularLocation>
        <location evidence="1">Membrane</location>
        <topology evidence="1">Single-pass type I membrane protein</topology>
    </subcellularLocation>
</comment>
<evidence type="ECO:0000256" key="3">
    <source>
        <dbReference type="ARBA" id="ARBA00022729"/>
    </source>
</evidence>
<protein>
    <recommendedName>
        <fullName evidence="9">Maintenance of telomere capping protein 6</fullName>
    </recommendedName>
</protein>
<sequence length="575" mass="66220">MMFVLLLLSVVYTFNLFPVTEQFSLNETLQSATRSQRDISRPIPIDQISAAGLSLTALFEDVGYSLEALKDLTDLLNAGVRILMMDLYWNEFSFKWQLCPSPFPTNMTYNINEINNFNWNGKVYNCQPSLTTENIMSIISNYLQQTNTNVEASFLHILLNLKSINYQNNQTDIRQIYTNPTTDAIGNSTLNDTVASINSYIFTPQVLDAYKIELDSTHEFRSFYNQSDLIMPSLQTVLLNEYKRLLVNVISNDLTTSPNSYNISQQDEDIIFFNNTLFTSIRSTWNQVSTECENLLNAYDSNGVDVSLFNNISLSTHFRYIIDNNENPFTYTNLQRYIRCGLSPIFNASEYKVNNSPHLNATEIFESFIPYAFWSWSPGQPLPPNNDTSSNHTFENNREDTNIAYKCGLLTDDGWKVGNCYQRYQIVCQNETSPHEWDIPKDVKKNYFDIDKDDDCPDGYKFSIPRSNVEMLSLINTIKSQNIEYPVWIDINDITVTDCFVTGGPYAQCPYQKTVTTKKFVRMIAPSSVVVVVLLILVVMEKTLRTNPIQSNRKRYWKKALNDYYKQNDYEGVPS</sequence>
<dbReference type="GO" id="GO:0016020">
    <property type="term" value="C:membrane"/>
    <property type="evidence" value="ECO:0007669"/>
    <property type="project" value="UniProtKB-SubCell"/>
</dbReference>
<name>A0A9W4XH36_9ASCO</name>
<evidence type="ECO:0000256" key="4">
    <source>
        <dbReference type="ARBA" id="ARBA00022989"/>
    </source>
</evidence>
<keyword evidence="5 10" id="KW-0472">Membrane</keyword>
<evidence type="ECO:0000256" key="10">
    <source>
        <dbReference type="SAM" id="Phobius"/>
    </source>
</evidence>
<evidence type="ECO:0000256" key="8">
    <source>
        <dbReference type="ARBA" id="ARBA00038159"/>
    </source>
</evidence>
<dbReference type="InterPro" id="IPR057530">
    <property type="entry name" value="TIM-barrel_MTC6"/>
</dbReference>
<dbReference type="AlphaFoldDB" id="A0A9W4XH36"/>
<feature type="chain" id="PRO_5040841492" description="Maintenance of telomere capping protein 6" evidence="11">
    <location>
        <begin position="23"/>
        <end position="575"/>
    </location>
</feature>
<dbReference type="InterPro" id="IPR051008">
    <property type="entry name" value="Telomere_Capping_Maintenance"/>
</dbReference>
<keyword evidence="14" id="KW-1185">Reference proteome</keyword>
<dbReference type="PANTHER" id="PTHR35518">
    <property type="entry name" value="MAINTENANCE OF TELOMOERE CAPPING"/>
    <property type="match status" value="1"/>
</dbReference>
<comment type="similarity">
    <text evidence="8">Belongs to the MTC6 family.</text>
</comment>
<keyword evidence="6" id="KW-0325">Glycoprotein</keyword>
<evidence type="ECO:0000256" key="5">
    <source>
        <dbReference type="ARBA" id="ARBA00023136"/>
    </source>
</evidence>
<feature type="transmembrane region" description="Helical" evidence="10">
    <location>
        <begin position="520"/>
        <end position="540"/>
    </location>
</feature>
<keyword evidence="2 10" id="KW-0812">Transmembrane</keyword>
<dbReference type="PANTHER" id="PTHR35518:SF2">
    <property type="entry name" value="MAINTENANCE OF TELOMERE CAPPING PROTEIN 6"/>
    <property type="match status" value="1"/>
</dbReference>
<feature type="domain" description="MTC6 partial TIM-barrel" evidence="12">
    <location>
        <begin position="24"/>
        <end position="355"/>
    </location>
</feature>
<evidence type="ECO:0000256" key="11">
    <source>
        <dbReference type="SAM" id="SignalP"/>
    </source>
</evidence>
<evidence type="ECO:0000256" key="2">
    <source>
        <dbReference type="ARBA" id="ARBA00022692"/>
    </source>
</evidence>
<dbReference type="EMBL" id="CANTUO010000003">
    <property type="protein sequence ID" value="CAI5758564.1"/>
    <property type="molecule type" value="Genomic_DNA"/>
</dbReference>
<evidence type="ECO:0000313" key="14">
    <source>
        <dbReference type="Proteomes" id="UP001152885"/>
    </source>
</evidence>
<evidence type="ECO:0000256" key="9">
    <source>
        <dbReference type="ARBA" id="ARBA00039865"/>
    </source>
</evidence>
<feature type="signal peptide" evidence="11">
    <location>
        <begin position="1"/>
        <end position="22"/>
    </location>
</feature>
<dbReference type="Proteomes" id="UP001152885">
    <property type="component" value="Unassembled WGS sequence"/>
</dbReference>
<organism evidence="13 14">
    <name type="scientific">Candida verbasci</name>
    <dbReference type="NCBI Taxonomy" id="1227364"/>
    <lineage>
        <taxon>Eukaryota</taxon>
        <taxon>Fungi</taxon>
        <taxon>Dikarya</taxon>
        <taxon>Ascomycota</taxon>
        <taxon>Saccharomycotina</taxon>
        <taxon>Pichiomycetes</taxon>
        <taxon>Debaryomycetaceae</taxon>
        <taxon>Candida/Lodderomyces clade</taxon>
        <taxon>Candida</taxon>
    </lineage>
</organism>
<dbReference type="OrthoDB" id="5573651at2759"/>
<gene>
    <name evidence="13" type="ORF">CANVERA_P3076</name>
</gene>
<comment type="function">
    <text evidence="7">May be involved in telomere capping.</text>
</comment>
<reference evidence="13" key="1">
    <citation type="submission" date="2022-12" db="EMBL/GenBank/DDBJ databases">
        <authorList>
            <person name="Brejova B."/>
        </authorList>
    </citation>
    <scope>NUCLEOTIDE SEQUENCE</scope>
</reference>
<keyword evidence="3 11" id="KW-0732">Signal</keyword>
<proteinExistence type="inferred from homology"/>
<evidence type="ECO:0000259" key="12">
    <source>
        <dbReference type="Pfam" id="PF25506"/>
    </source>
</evidence>
<evidence type="ECO:0000256" key="6">
    <source>
        <dbReference type="ARBA" id="ARBA00023180"/>
    </source>
</evidence>